<dbReference type="PROSITE" id="PS50928">
    <property type="entry name" value="ABC_TM1"/>
    <property type="match status" value="1"/>
</dbReference>
<dbReference type="OrthoDB" id="9815445at2"/>
<evidence type="ECO:0000256" key="6">
    <source>
        <dbReference type="ARBA" id="ARBA00023136"/>
    </source>
</evidence>
<dbReference type="STRING" id="943830.A4A58_20900"/>
<dbReference type="SUPFAM" id="SSF161098">
    <property type="entry name" value="MetI-like"/>
    <property type="match status" value="1"/>
</dbReference>
<dbReference type="AlphaFoldDB" id="A0A164AH48"/>
<evidence type="ECO:0000256" key="4">
    <source>
        <dbReference type="ARBA" id="ARBA00022692"/>
    </source>
</evidence>
<dbReference type="EMBL" id="LVYV01000002">
    <property type="protein sequence ID" value="KZD24803.1"/>
    <property type="molecule type" value="Genomic_DNA"/>
</dbReference>
<proteinExistence type="inferred from homology"/>
<sequence>MTETIADAARVAAVLPTEAKDDHSEGMAYLESVPRRIVTLYIPLFIIVVILLFPFYWMALTSIKPDEQLIDMERFNPFWVVKPTFKHIQKLLFETNYPQWLWNTMYVAAASTLLSIIASVLAAYAIVRLRFRGAQTVGALIFMAYLVPPSILFIPLATVIQAYGLFDSPLSLILVYPTLLIPFSTWLLMGYFKTIPFELEECALIDGASRWQILVKIIIPLAVPGLISAFIFSFTLCWNEFIYALTFLQSTQNKTVPVAIVNEFVDGDIYKWGSLMAGALVGSLPLVILYAFFVEHYVSAMTGAVKE</sequence>
<comment type="subcellular location">
    <subcellularLocation>
        <location evidence="1 7">Cell membrane</location>
        <topology evidence="1 7">Multi-pass membrane protein</topology>
    </subcellularLocation>
</comment>
<protein>
    <submittedName>
        <fullName evidence="9">Sugar ABC transporter permease</fullName>
    </submittedName>
</protein>
<keyword evidence="4 7" id="KW-0812">Transmembrane</keyword>
<evidence type="ECO:0000256" key="5">
    <source>
        <dbReference type="ARBA" id="ARBA00022989"/>
    </source>
</evidence>
<dbReference type="PANTHER" id="PTHR32243">
    <property type="entry name" value="MALTOSE TRANSPORT SYSTEM PERMEASE-RELATED"/>
    <property type="match status" value="1"/>
</dbReference>
<evidence type="ECO:0000313" key="10">
    <source>
        <dbReference type="Proteomes" id="UP000076574"/>
    </source>
</evidence>
<evidence type="ECO:0000259" key="8">
    <source>
        <dbReference type="PROSITE" id="PS50928"/>
    </source>
</evidence>
<feature type="transmembrane region" description="Helical" evidence="7">
    <location>
        <begin position="105"/>
        <end position="127"/>
    </location>
</feature>
<dbReference type="GO" id="GO:0055085">
    <property type="term" value="P:transmembrane transport"/>
    <property type="evidence" value="ECO:0007669"/>
    <property type="project" value="InterPro"/>
</dbReference>
<keyword evidence="6 7" id="KW-0472">Membrane</keyword>
<evidence type="ECO:0000256" key="3">
    <source>
        <dbReference type="ARBA" id="ARBA00022475"/>
    </source>
</evidence>
<evidence type="ECO:0000313" key="9">
    <source>
        <dbReference type="EMBL" id="KZD24803.1"/>
    </source>
</evidence>
<dbReference type="InterPro" id="IPR050901">
    <property type="entry name" value="BP-dep_ABC_trans_perm"/>
</dbReference>
<feature type="transmembrane region" description="Helical" evidence="7">
    <location>
        <begin position="170"/>
        <end position="192"/>
    </location>
</feature>
<dbReference type="InterPro" id="IPR000515">
    <property type="entry name" value="MetI-like"/>
</dbReference>
<comment type="similarity">
    <text evidence="7">Belongs to the binding-protein-dependent transport system permease family.</text>
</comment>
<keyword evidence="2 7" id="KW-0813">Transport</keyword>
<dbReference type="RefSeq" id="WP_068730633.1">
    <property type="nucleotide sequence ID" value="NZ_LVYV01000002.1"/>
</dbReference>
<organism evidence="9 10">
    <name type="scientific">Tardiphaga robiniae</name>
    <dbReference type="NCBI Taxonomy" id="943830"/>
    <lineage>
        <taxon>Bacteria</taxon>
        <taxon>Pseudomonadati</taxon>
        <taxon>Pseudomonadota</taxon>
        <taxon>Alphaproteobacteria</taxon>
        <taxon>Hyphomicrobiales</taxon>
        <taxon>Nitrobacteraceae</taxon>
        <taxon>Tardiphaga</taxon>
    </lineage>
</organism>
<dbReference type="CDD" id="cd06261">
    <property type="entry name" value="TM_PBP2"/>
    <property type="match status" value="1"/>
</dbReference>
<feature type="transmembrane region" description="Helical" evidence="7">
    <location>
        <begin position="272"/>
        <end position="293"/>
    </location>
</feature>
<evidence type="ECO:0000256" key="2">
    <source>
        <dbReference type="ARBA" id="ARBA00022448"/>
    </source>
</evidence>
<feature type="transmembrane region" description="Helical" evidence="7">
    <location>
        <begin position="213"/>
        <end position="236"/>
    </location>
</feature>
<dbReference type="Gene3D" id="1.10.3720.10">
    <property type="entry name" value="MetI-like"/>
    <property type="match status" value="1"/>
</dbReference>
<comment type="caution">
    <text evidence="9">The sequence shown here is derived from an EMBL/GenBank/DDBJ whole genome shotgun (WGS) entry which is preliminary data.</text>
</comment>
<feature type="transmembrane region" description="Helical" evidence="7">
    <location>
        <begin position="139"/>
        <end position="164"/>
    </location>
</feature>
<reference evidence="9 10" key="1">
    <citation type="submission" date="2016-03" db="EMBL/GenBank/DDBJ databases">
        <title>Microsymbionts genomes from the relict species Vavilovia formosa (Stev.) Fed.</title>
        <authorList>
            <person name="Kopat V."/>
            <person name="Chirak E."/>
            <person name="Kimeklis A."/>
            <person name="Andronov E."/>
        </authorList>
    </citation>
    <scope>NUCLEOTIDE SEQUENCE [LARGE SCALE GENOMIC DNA]</scope>
    <source>
        <strain evidence="9 10">Vaf07</strain>
    </source>
</reference>
<keyword evidence="3" id="KW-1003">Cell membrane</keyword>
<feature type="transmembrane region" description="Helical" evidence="7">
    <location>
        <begin position="37"/>
        <end position="59"/>
    </location>
</feature>
<dbReference type="PANTHER" id="PTHR32243:SF18">
    <property type="entry name" value="INNER MEMBRANE ABC TRANSPORTER PERMEASE PROTEIN YCJP"/>
    <property type="match status" value="1"/>
</dbReference>
<accession>A0A164AH48</accession>
<name>A0A164AH48_9BRAD</name>
<dbReference type="InterPro" id="IPR035906">
    <property type="entry name" value="MetI-like_sf"/>
</dbReference>
<evidence type="ECO:0000256" key="7">
    <source>
        <dbReference type="RuleBase" id="RU363032"/>
    </source>
</evidence>
<dbReference type="GO" id="GO:0005886">
    <property type="term" value="C:plasma membrane"/>
    <property type="evidence" value="ECO:0007669"/>
    <property type="project" value="UniProtKB-SubCell"/>
</dbReference>
<keyword evidence="10" id="KW-1185">Reference proteome</keyword>
<keyword evidence="5 7" id="KW-1133">Transmembrane helix</keyword>
<feature type="domain" description="ABC transmembrane type-1" evidence="8">
    <location>
        <begin position="101"/>
        <end position="293"/>
    </location>
</feature>
<gene>
    <name evidence="9" type="ORF">A4A58_20900</name>
</gene>
<dbReference type="Pfam" id="PF00528">
    <property type="entry name" value="BPD_transp_1"/>
    <property type="match status" value="1"/>
</dbReference>
<evidence type="ECO:0000256" key="1">
    <source>
        <dbReference type="ARBA" id="ARBA00004651"/>
    </source>
</evidence>
<dbReference type="Proteomes" id="UP000076574">
    <property type="component" value="Unassembled WGS sequence"/>
</dbReference>